<keyword evidence="2" id="KW-1185">Reference proteome</keyword>
<dbReference type="AlphaFoldDB" id="A0A3M7SB34"/>
<sequence>MVLIKKMKMFFFSLIKYSKGLCRSLRIIKINKKHGLIRSFLRLKNCNVQYKDVHLFESNLFHLKLKGMIE</sequence>
<evidence type="ECO:0000313" key="1">
    <source>
        <dbReference type="EMBL" id="RNA32877.1"/>
    </source>
</evidence>
<protein>
    <submittedName>
        <fullName evidence="1">Uncharacterized protein</fullName>
    </submittedName>
</protein>
<reference evidence="1 2" key="1">
    <citation type="journal article" date="2018" name="Sci. Rep.">
        <title>Genomic signatures of local adaptation to the degree of environmental predictability in rotifers.</title>
        <authorList>
            <person name="Franch-Gras L."/>
            <person name="Hahn C."/>
            <person name="Garcia-Roger E.M."/>
            <person name="Carmona M.J."/>
            <person name="Serra M."/>
            <person name="Gomez A."/>
        </authorList>
    </citation>
    <scope>NUCLEOTIDE SEQUENCE [LARGE SCALE GENOMIC DNA]</scope>
    <source>
        <strain evidence="1">HYR1</strain>
    </source>
</reference>
<dbReference type="EMBL" id="REGN01001733">
    <property type="protein sequence ID" value="RNA32877.1"/>
    <property type="molecule type" value="Genomic_DNA"/>
</dbReference>
<gene>
    <name evidence="1" type="ORF">BpHYR1_049555</name>
</gene>
<proteinExistence type="predicted"/>
<dbReference type="Proteomes" id="UP000276133">
    <property type="component" value="Unassembled WGS sequence"/>
</dbReference>
<comment type="caution">
    <text evidence="1">The sequence shown here is derived from an EMBL/GenBank/DDBJ whole genome shotgun (WGS) entry which is preliminary data.</text>
</comment>
<name>A0A3M7SB34_BRAPC</name>
<organism evidence="1 2">
    <name type="scientific">Brachionus plicatilis</name>
    <name type="common">Marine rotifer</name>
    <name type="synonym">Brachionus muelleri</name>
    <dbReference type="NCBI Taxonomy" id="10195"/>
    <lineage>
        <taxon>Eukaryota</taxon>
        <taxon>Metazoa</taxon>
        <taxon>Spiralia</taxon>
        <taxon>Gnathifera</taxon>
        <taxon>Rotifera</taxon>
        <taxon>Eurotatoria</taxon>
        <taxon>Monogononta</taxon>
        <taxon>Pseudotrocha</taxon>
        <taxon>Ploima</taxon>
        <taxon>Brachionidae</taxon>
        <taxon>Brachionus</taxon>
    </lineage>
</organism>
<evidence type="ECO:0000313" key="2">
    <source>
        <dbReference type="Proteomes" id="UP000276133"/>
    </source>
</evidence>
<accession>A0A3M7SB34</accession>